<dbReference type="EMBL" id="BLBS01000029">
    <property type="protein sequence ID" value="GET88520.1"/>
    <property type="molecule type" value="Genomic_DNA"/>
</dbReference>
<gene>
    <name evidence="4" type="ORF">LtaPh_2205100</name>
</gene>
<feature type="region of interest" description="Disordered" evidence="2">
    <location>
        <begin position="255"/>
        <end position="279"/>
    </location>
</feature>
<feature type="region of interest" description="Disordered" evidence="2">
    <location>
        <begin position="616"/>
        <end position="657"/>
    </location>
</feature>
<feature type="region of interest" description="Disordered" evidence="2">
    <location>
        <begin position="546"/>
        <end position="565"/>
    </location>
</feature>
<feature type="compositionally biased region" description="Low complexity" evidence="2">
    <location>
        <begin position="258"/>
        <end position="279"/>
    </location>
</feature>
<feature type="region of interest" description="Disordered" evidence="2">
    <location>
        <begin position="704"/>
        <end position="725"/>
    </location>
</feature>
<protein>
    <recommendedName>
        <fullName evidence="3">Rab-GAP TBC domain-containing protein</fullName>
    </recommendedName>
</protein>
<keyword evidence="1" id="KW-0343">GTPase activation</keyword>
<dbReference type="PANTHER" id="PTHR22957">
    <property type="entry name" value="TBC1 DOMAIN FAMILY MEMBER GTPASE-ACTIVATING PROTEIN"/>
    <property type="match status" value="1"/>
</dbReference>
<dbReference type="VEuPathDB" id="TriTrypDB:LtaPh_2205100"/>
<evidence type="ECO:0000256" key="2">
    <source>
        <dbReference type="SAM" id="MobiDB-lite"/>
    </source>
</evidence>
<feature type="domain" description="Rab-GAP TBC" evidence="3">
    <location>
        <begin position="755"/>
        <end position="990"/>
    </location>
</feature>
<dbReference type="Proteomes" id="UP000419144">
    <property type="component" value="Unassembled WGS sequence"/>
</dbReference>
<evidence type="ECO:0000313" key="5">
    <source>
        <dbReference type="Proteomes" id="UP000419144"/>
    </source>
</evidence>
<dbReference type="PROSITE" id="PS50086">
    <property type="entry name" value="TBC_RABGAP"/>
    <property type="match status" value="1"/>
</dbReference>
<dbReference type="OrthoDB" id="10264062at2759"/>
<comment type="caution">
    <text evidence="4">The sequence shown here is derived from an EMBL/GenBank/DDBJ whole genome shotgun (WGS) entry which is preliminary data.</text>
</comment>
<keyword evidence="5" id="KW-1185">Reference proteome</keyword>
<dbReference type="InterPro" id="IPR000195">
    <property type="entry name" value="Rab-GAP-TBC_dom"/>
</dbReference>
<proteinExistence type="predicted"/>
<accession>A0A640KFM3</accession>
<organism evidence="4 5">
    <name type="scientific">Leishmania tarentolae</name>
    <name type="common">Sauroleishmania tarentolae</name>
    <dbReference type="NCBI Taxonomy" id="5689"/>
    <lineage>
        <taxon>Eukaryota</taxon>
        <taxon>Discoba</taxon>
        <taxon>Euglenozoa</taxon>
        <taxon>Kinetoplastea</taxon>
        <taxon>Metakinetoplastina</taxon>
        <taxon>Trypanosomatida</taxon>
        <taxon>Trypanosomatidae</taxon>
        <taxon>Leishmaniinae</taxon>
        <taxon>Leishmania</taxon>
        <taxon>lizard Leishmania</taxon>
    </lineage>
</organism>
<dbReference type="InterPro" id="IPR035969">
    <property type="entry name" value="Rab-GAP_TBC_sf"/>
</dbReference>
<reference evidence="4" key="1">
    <citation type="submission" date="2019-11" db="EMBL/GenBank/DDBJ databases">
        <title>Leishmania tarentolae CDS.</title>
        <authorList>
            <person name="Goto Y."/>
            <person name="Yamagishi J."/>
        </authorList>
    </citation>
    <scope>NUCLEOTIDE SEQUENCE [LARGE SCALE GENOMIC DNA]</scope>
    <source>
        <strain evidence="4">Parrot Tar II</strain>
    </source>
</reference>
<dbReference type="SUPFAM" id="SSF47923">
    <property type="entry name" value="Ypt/Rab-GAP domain of gyp1p"/>
    <property type="match status" value="2"/>
</dbReference>
<dbReference type="Pfam" id="PF00566">
    <property type="entry name" value="RabGAP-TBC"/>
    <property type="match status" value="1"/>
</dbReference>
<feature type="compositionally biased region" description="Basic and acidic residues" evidence="2">
    <location>
        <begin position="616"/>
        <end position="635"/>
    </location>
</feature>
<name>A0A640KFM3_LEITA</name>
<evidence type="ECO:0000256" key="1">
    <source>
        <dbReference type="ARBA" id="ARBA00022468"/>
    </source>
</evidence>
<dbReference type="GO" id="GO:0005096">
    <property type="term" value="F:GTPase activator activity"/>
    <property type="evidence" value="ECO:0007669"/>
    <property type="project" value="UniProtKB-KW"/>
</dbReference>
<evidence type="ECO:0000313" key="4">
    <source>
        <dbReference type="EMBL" id="GET88520.1"/>
    </source>
</evidence>
<dbReference type="AlphaFoldDB" id="A0A640KFM3"/>
<sequence length="1134" mass="122274">MPLSPQDLLQLLNQPHSHYEVFEQISLVETASGTALSSRHVPRGSVVVPEVDKDRGDGGGVTHTIPIATAVVRTPSLQVLQLPRALAPPQASLPTQGHGTMYVCELPEDMWDSISAVTAASAPSQRQLAFADEAPVFCASENPSFVNAGNGREGESAVRALSTTARVAATNTVDHTYYAGKMCEKSEKPSNRDGNVPTLDLGAGSVGADGGIQLPQLLSATRQCAVKLTTSAQEEETAGTGSGNVLKGTKMGCREVNASSTPTQSSQSQPRVSVSASPAVQRKSDTVTVVLWVAAEVATTKGGDSTDREPARDAACTFGSSEIATPRLHCDSLQVTSTVVTPEKASAAAVVTAERTEGIAGKSSAELPRCLCFAVRDIHEAESHDTDMLTPRDRRVQLLTLQLKSGATAYATNCTADVLVCFDCSPPGRALASPWETGGGAAALTSRGPAPNTFSFVFHKGGITRCMAALRHRSPGLLYACRGGRNNLSLLVLGGAHGAAGADGSSNLSPPQLQGAVTPSELPTSHPVHPLGSAHLGHLLSAGERGTCSAGVPQTQPAEGKSHGWRKRLSTRALIRSGARGVSDLLSHYTANLRDEAMGAIAPQWLSLLTTLQQEADHPDDRRGGGEERASDRTHAWASTTDSPEEMHGHSSNSSFEDLTEEMTAIRLGACYSPPRPVLPLTDGIRAPSPVTGADWERVFDVPWDPQRRPCQHGDTAEGPTTDSAASTAVLPQTKRLNVDRWHAFRQAIYERGGLSDSNIRFEVWCYLLGAYAVGSTEAEQAEVLRNDEVLYTRLTSQWKSWLPEQEAHFAAYRYAKQSIVKDVQRTDRTHAAFREDESDRLRVLQEVLLAHVMLDMDFGYSQGMSDVAAVVLLAALPSLPSPSRLSLESEAAIFMCFRKILSEHMSENFLIEARTAGAPYATVKGLQRKLYQVQVLTRHFNPGLYTHLTRNCMADDMSFCFRWILVCFKRDLPSIEDTMRFWDVLFACPYTKSYEVVVTVALLSALAAQIVTHVHAYETLLQFVNGLNSEISLDQILVCARAFYEDVCIAEVRELRRHLRLQAAGAATTARGSDGTSSVGEPFPDWYVGPHRNEEAATAGVSAGKPEHDDNESDYFPSVEDMVELFLKTDGPL</sequence>
<feature type="region of interest" description="Disordered" evidence="2">
    <location>
        <begin position="501"/>
        <end position="522"/>
    </location>
</feature>
<feature type="compositionally biased region" description="Polar residues" evidence="2">
    <location>
        <begin position="507"/>
        <end position="522"/>
    </location>
</feature>
<dbReference type="Gene3D" id="1.10.8.270">
    <property type="entry name" value="putative rabgap domain of human tbc1 domain family member 14 like domains"/>
    <property type="match status" value="1"/>
</dbReference>
<evidence type="ECO:0000259" key="3">
    <source>
        <dbReference type="PROSITE" id="PS50086"/>
    </source>
</evidence>
<dbReference type="Gene3D" id="1.10.472.80">
    <property type="entry name" value="Ypt/Rab-GAP domain of gyp1p, domain 3"/>
    <property type="match status" value="1"/>
</dbReference>
<feature type="region of interest" description="Disordered" evidence="2">
    <location>
        <begin position="1097"/>
        <end position="1116"/>
    </location>
</feature>
<dbReference type="SMART" id="SM00164">
    <property type="entry name" value="TBC"/>
    <property type="match status" value="1"/>
</dbReference>
<dbReference type="PANTHER" id="PTHR22957:SF502">
    <property type="entry name" value="SMALL G PROTEIN SIGNALING MODULATOR 2-RELATED"/>
    <property type="match status" value="1"/>
</dbReference>